<accession>A0A9P6X1W7</accession>
<reference evidence="2" key="1">
    <citation type="journal article" date="2020" name="Microb. Genom.">
        <title>Genetic diversity of clinical and environmental Mucorales isolates obtained from an investigation of mucormycosis cases among solid organ transplant recipients.</title>
        <authorList>
            <person name="Nguyen M.H."/>
            <person name="Kaul D."/>
            <person name="Muto C."/>
            <person name="Cheng S.J."/>
            <person name="Richter R.A."/>
            <person name="Bruno V.M."/>
            <person name="Liu G."/>
            <person name="Beyhan S."/>
            <person name="Sundermann A.J."/>
            <person name="Mounaud S."/>
            <person name="Pasculle A.W."/>
            <person name="Nierman W.C."/>
            <person name="Driscoll E."/>
            <person name="Cumbie R."/>
            <person name="Clancy C.J."/>
            <person name="Dupont C.L."/>
        </authorList>
    </citation>
    <scope>NUCLEOTIDE SEQUENCE</scope>
    <source>
        <strain evidence="2">GL11</strain>
    </source>
</reference>
<dbReference type="Proteomes" id="UP000716291">
    <property type="component" value="Unassembled WGS sequence"/>
</dbReference>
<comment type="caution">
    <text evidence="2">The sequence shown here is derived from an EMBL/GenBank/DDBJ whole genome shotgun (WGS) entry which is preliminary data.</text>
</comment>
<dbReference type="AlphaFoldDB" id="A0A9P6X1W7"/>
<feature type="region of interest" description="Disordered" evidence="1">
    <location>
        <begin position="10"/>
        <end position="29"/>
    </location>
</feature>
<keyword evidence="3" id="KW-1185">Reference proteome</keyword>
<sequence>MLAASLKRFRTNSVQPYSSQDQREKKNSRKLKLAVSSSSNQLAGFLQKKVTSMQAKKLIKQFRDLDLKIKRQPSFSTTSTVLFDSDELLPSTKSPLPSPKKSQTMPSFTTFDKVDDKQCNELTTRTLPRLPSEVSITLSANSSSNHTNATMKEGLTRASTWVGKSIRNLLKPVSSEQTISSTENDGYLLFDEDKTYIQGNPKTLSSENPYKKMTLHCKILQITNLSSSKTFPYTLSMQVTNNETQTYSGVMKRVARGVSTSNPHATLSFAIQGKFTLDCSLNIHAVSSLSLVGRLKQLGRSNSTSSNSTVSTLENAVDAHLQLNSGENPLSSFANKGIGQYAIQTSPLQNPSLALELTLSFWLEDNDESKGFESQIERDVLMFCQGGDYLTFYVKGDSYPTWVRYWVTYEKNQLLLRLNERRGAPVESISIENLTGVNTCPSDDIQEEIYLGKKYGIILSFGASSVMYLFADSSKSVRYWQSLLEVLTSNADNSQHQISKRYIWTI</sequence>
<evidence type="ECO:0000256" key="1">
    <source>
        <dbReference type="SAM" id="MobiDB-lite"/>
    </source>
</evidence>
<dbReference type="SUPFAM" id="SSF50729">
    <property type="entry name" value="PH domain-like"/>
    <property type="match status" value="1"/>
</dbReference>
<organism evidence="2 3">
    <name type="scientific">Rhizopus oryzae</name>
    <name type="common">Mucormycosis agent</name>
    <name type="synonym">Rhizopus arrhizus var. delemar</name>
    <dbReference type="NCBI Taxonomy" id="64495"/>
    <lineage>
        <taxon>Eukaryota</taxon>
        <taxon>Fungi</taxon>
        <taxon>Fungi incertae sedis</taxon>
        <taxon>Mucoromycota</taxon>
        <taxon>Mucoromycotina</taxon>
        <taxon>Mucoromycetes</taxon>
        <taxon>Mucorales</taxon>
        <taxon>Mucorineae</taxon>
        <taxon>Rhizopodaceae</taxon>
        <taxon>Rhizopus</taxon>
    </lineage>
</organism>
<evidence type="ECO:0000313" key="2">
    <source>
        <dbReference type="EMBL" id="KAG1303359.1"/>
    </source>
</evidence>
<proteinExistence type="predicted"/>
<dbReference type="EMBL" id="JAANQT010002015">
    <property type="protein sequence ID" value="KAG1303359.1"/>
    <property type="molecule type" value="Genomic_DNA"/>
</dbReference>
<evidence type="ECO:0008006" key="4">
    <source>
        <dbReference type="Google" id="ProtNLM"/>
    </source>
</evidence>
<protein>
    <recommendedName>
        <fullName evidence="4">PH domain-containing protein</fullName>
    </recommendedName>
</protein>
<feature type="compositionally biased region" description="Polar residues" evidence="1">
    <location>
        <begin position="11"/>
        <end position="20"/>
    </location>
</feature>
<name>A0A9P6X1W7_RHIOR</name>
<gene>
    <name evidence="2" type="ORF">G6F64_010140</name>
</gene>
<evidence type="ECO:0000313" key="3">
    <source>
        <dbReference type="Proteomes" id="UP000716291"/>
    </source>
</evidence>